<proteinExistence type="predicted"/>
<accession>A0A0F9KY25</accession>
<dbReference type="AlphaFoldDB" id="A0A0F9KY25"/>
<name>A0A0F9KY25_9ZZZZ</name>
<organism evidence="1">
    <name type="scientific">marine sediment metagenome</name>
    <dbReference type="NCBI Taxonomy" id="412755"/>
    <lineage>
        <taxon>unclassified sequences</taxon>
        <taxon>metagenomes</taxon>
        <taxon>ecological metagenomes</taxon>
    </lineage>
</organism>
<sequence length="62" mass="7214">MRNFREELASLINQHSKENESNTPDWILAEYLDACLVAFDLAVQSRETWYDRDPNQGPGETK</sequence>
<gene>
    <name evidence="1" type="ORF">LCGC14_1347080</name>
</gene>
<reference evidence="1" key="1">
    <citation type="journal article" date="2015" name="Nature">
        <title>Complex archaea that bridge the gap between prokaryotes and eukaryotes.</title>
        <authorList>
            <person name="Spang A."/>
            <person name="Saw J.H."/>
            <person name="Jorgensen S.L."/>
            <person name="Zaremba-Niedzwiedzka K."/>
            <person name="Martijn J."/>
            <person name="Lind A.E."/>
            <person name="van Eijk R."/>
            <person name="Schleper C."/>
            <person name="Guy L."/>
            <person name="Ettema T.J."/>
        </authorList>
    </citation>
    <scope>NUCLEOTIDE SEQUENCE</scope>
</reference>
<evidence type="ECO:0000313" key="1">
    <source>
        <dbReference type="EMBL" id="KKM79721.1"/>
    </source>
</evidence>
<comment type="caution">
    <text evidence="1">The sequence shown here is derived from an EMBL/GenBank/DDBJ whole genome shotgun (WGS) entry which is preliminary data.</text>
</comment>
<protein>
    <submittedName>
        <fullName evidence="1">Uncharacterized protein</fullName>
    </submittedName>
</protein>
<dbReference type="EMBL" id="LAZR01008296">
    <property type="protein sequence ID" value="KKM79721.1"/>
    <property type="molecule type" value="Genomic_DNA"/>
</dbReference>